<dbReference type="InterPro" id="IPR036388">
    <property type="entry name" value="WH-like_DNA-bd_sf"/>
</dbReference>
<dbReference type="Proteomes" id="UP001016761">
    <property type="component" value="Unassembled WGS sequence"/>
</dbReference>
<evidence type="ECO:0000259" key="1">
    <source>
        <dbReference type="Pfam" id="PF24035"/>
    </source>
</evidence>
<reference evidence="2 3" key="1">
    <citation type="submission" date="2020-06" db="EMBL/GenBank/DDBJ databases">
        <title>Haloterrigena sp. nov., an extremely halophilic archaeon isolated from a saline sediment.</title>
        <authorList>
            <person name="Liu B.-B."/>
        </authorList>
    </citation>
    <scope>NUCLEOTIDE SEQUENCE [LARGE SCALE GENOMIC DNA]</scope>
    <source>
        <strain evidence="2 3">SYSU A558-1</strain>
    </source>
</reference>
<gene>
    <name evidence="2" type="ORF">HTZ84_09610</name>
</gene>
<accession>A0ABX2L8L3</accession>
<name>A0ABX2L8L3_9EURY</name>
<keyword evidence="3" id="KW-1185">Reference proteome</keyword>
<dbReference type="Gene3D" id="1.10.10.10">
    <property type="entry name" value="Winged helix-like DNA-binding domain superfamily/Winged helix DNA-binding domain"/>
    <property type="match status" value="1"/>
</dbReference>
<evidence type="ECO:0000313" key="3">
    <source>
        <dbReference type="Proteomes" id="UP001016761"/>
    </source>
</evidence>
<organism evidence="2 3">
    <name type="scientific">Haloterrigena gelatinilytica</name>
    <dbReference type="NCBI Taxonomy" id="2741724"/>
    <lineage>
        <taxon>Archaea</taxon>
        <taxon>Methanobacteriati</taxon>
        <taxon>Methanobacteriota</taxon>
        <taxon>Stenosarchaea group</taxon>
        <taxon>Halobacteria</taxon>
        <taxon>Halobacteriales</taxon>
        <taxon>Natrialbaceae</taxon>
        <taxon>Haloterrigena</taxon>
    </lineage>
</organism>
<protein>
    <recommendedName>
        <fullName evidence="1">DUF7344 domain-containing protein</fullName>
    </recommendedName>
</protein>
<comment type="caution">
    <text evidence="2">The sequence shown here is derived from an EMBL/GenBank/DDBJ whole genome shotgun (WGS) entry which is preliminary data.</text>
</comment>
<dbReference type="RefSeq" id="WP_174680472.1">
    <property type="nucleotide sequence ID" value="NZ_JABUQZ010000001.1"/>
</dbReference>
<dbReference type="EMBL" id="JABUQZ010000001">
    <property type="protein sequence ID" value="NUC72562.1"/>
    <property type="molecule type" value="Genomic_DNA"/>
</dbReference>
<feature type="domain" description="DUF7344" evidence="1">
    <location>
        <begin position="19"/>
        <end position="97"/>
    </location>
</feature>
<evidence type="ECO:0000313" key="2">
    <source>
        <dbReference type="EMBL" id="NUC72562.1"/>
    </source>
</evidence>
<dbReference type="InterPro" id="IPR055768">
    <property type="entry name" value="DUF7344"/>
</dbReference>
<dbReference type="Pfam" id="PF24035">
    <property type="entry name" value="DUF7344"/>
    <property type="match status" value="1"/>
</dbReference>
<proteinExistence type="predicted"/>
<sequence length="110" mass="12703">MIESINEEGSANLNTDSLFNLLANQRRRYALSVLSKHQNPIALADLAEEVAIREEDTKITDISPEKVKNIYMMLYHAHIPKLEDENFVEYNQDRDTVIPKFDADRLQSLL</sequence>